<protein>
    <submittedName>
        <fullName evidence="1">Uncharacterized protein</fullName>
    </submittedName>
</protein>
<organism evidence="1">
    <name type="scientific">viral metagenome</name>
    <dbReference type="NCBI Taxonomy" id="1070528"/>
    <lineage>
        <taxon>unclassified sequences</taxon>
        <taxon>metagenomes</taxon>
        <taxon>organismal metagenomes</taxon>
    </lineage>
</organism>
<dbReference type="EMBL" id="MN738980">
    <property type="protein sequence ID" value="QHT33871.1"/>
    <property type="molecule type" value="Genomic_DNA"/>
</dbReference>
<dbReference type="AlphaFoldDB" id="A0A6C0EYV8"/>
<proteinExistence type="predicted"/>
<accession>A0A6C0EYV8</accession>
<reference evidence="1" key="1">
    <citation type="journal article" date="2020" name="Nature">
        <title>Giant virus diversity and host interactions through global metagenomics.</title>
        <authorList>
            <person name="Schulz F."/>
            <person name="Roux S."/>
            <person name="Paez-Espino D."/>
            <person name="Jungbluth S."/>
            <person name="Walsh D.A."/>
            <person name="Denef V.J."/>
            <person name="McMahon K.D."/>
            <person name="Konstantinidis K.T."/>
            <person name="Eloe-Fadrosh E.A."/>
            <person name="Kyrpides N.C."/>
            <person name="Woyke T."/>
        </authorList>
    </citation>
    <scope>NUCLEOTIDE SEQUENCE</scope>
    <source>
        <strain evidence="1">GVMAG-M-3300009161-52</strain>
    </source>
</reference>
<name>A0A6C0EYV8_9ZZZZ</name>
<sequence length="114" mass="13434">MVNTTQIKQCVQELTQERQMWQSQREKYRGITKEQFTDMMKEQFNSLYENSKTLFEKCISGDLNMNEFNYMLSMLDKVNAGNDFQAVSQEVGQKLVDIYVKPLLDKEKDTEGKN</sequence>
<evidence type="ECO:0000313" key="1">
    <source>
        <dbReference type="EMBL" id="QHT33871.1"/>
    </source>
</evidence>